<evidence type="ECO:0000256" key="5">
    <source>
        <dbReference type="ARBA" id="ARBA00022833"/>
    </source>
</evidence>
<comment type="function">
    <text evidence="11">Transcriptional activator that specifically binds 5'-GATA-3' or 5'-GAT-3' motifs within gene promoters.</text>
</comment>
<proteinExistence type="inferred from homology"/>
<dbReference type="PROSITE" id="PS50114">
    <property type="entry name" value="GATA_ZN_FINGER_2"/>
    <property type="match status" value="1"/>
</dbReference>
<name>A0A5D2Q2V1_GOSTO</name>
<keyword evidence="6 11" id="KW-0805">Transcription regulation</keyword>
<evidence type="ECO:0000313" key="16">
    <source>
        <dbReference type="Proteomes" id="UP000322667"/>
    </source>
</evidence>
<sequence length="319" mass="35215">MEFIQESSYCGGDHFIVEDLLDFSNDDAVFTDGTFDSSLALSHSTDSSTFTPVDSCNSSLFSVCEPNTGTVSVAEVSTTISLPHLQKLHLISGLKTRPEKSSETRGTQAVDGDSDHSNSNSSSIFDPDMAVPAKARSKRSRAAPCNWTSRLLALSLTSSSSEPGTDVAVRVQPPLTNQTGKKPVKTTSSKKKDGGEVATNPDGWKCLHCATDKTPQWRTGPMGPKTLCNACGVRYKSGRLVPEYRPAASPTFVLTKHSNSHRKVLELRRQKERVRAQQQHHHQPFTRHHHHHQNMVYDVSNGDDYLIHQYVSPDFRQLI</sequence>
<organism evidence="15 16">
    <name type="scientific">Gossypium tomentosum</name>
    <name type="common">Hawaiian cotton</name>
    <name type="synonym">Gossypium sandvicense</name>
    <dbReference type="NCBI Taxonomy" id="34277"/>
    <lineage>
        <taxon>Eukaryota</taxon>
        <taxon>Viridiplantae</taxon>
        <taxon>Streptophyta</taxon>
        <taxon>Embryophyta</taxon>
        <taxon>Tracheophyta</taxon>
        <taxon>Spermatophyta</taxon>
        <taxon>Magnoliopsida</taxon>
        <taxon>eudicotyledons</taxon>
        <taxon>Gunneridae</taxon>
        <taxon>Pentapetalae</taxon>
        <taxon>rosids</taxon>
        <taxon>malvids</taxon>
        <taxon>Malvales</taxon>
        <taxon>Malvaceae</taxon>
        <taxon>Malvoideae</taxon>
        <taxon>Gossypium</taxon>
    </lineage>
</organism>
<dbReference type="SMART" id="SM00401">
    <property type="entry name" value="ZnF_GATA"/>
    <property type="match status" value="1"/>
</dbReference>
<evidence type="ECO:0000313" key="15">
    <source>
        <dbReference type="EMBL" id="TYI22512.1"/>
    </source>
</evidence>
<dbReference type="InterPro" id="IPR016679">
    <property type="entry name" value="TF_GATA_pln"/>
</dbReference>
<evidence type="ECO:0000256" key="9">
    <source>
        <dbReference type="ARBA" id="ARBA00023163"/>
    </source>
</evidence>
<evidence type="ECO:0000256" key="4">
    <source>
        <dbReference type="ARBA" id="ARBA00022771"/>
    </source>
</evidence>
<keyword evidence="4 12" id="KW-0863">Zinc-finger</keyword>
<feature type="region of interest" description="Disordered" evidence="13">
    <location>
        <begin position="93"/>
        <end position="142"/>
    </location>
</feature>
<keyword evidence="3" id="KW-0479">Metal-binding</keyword>
<keyword evidence="9 11" id="KW-0804">Transcription</keyword>
<evidence type="ECO:0000256" key="13">
    <source>
        <dbReference type="SAM" id="MobiDB-lite"/>
    </source>
</evidence>
<dbReference type="GO" id="GO:0005634">
    <property type="term" value="C:nucleus"/>
    <property type="evidence" value="ECO:0007669"/>
    <property type="project" value="UniProtKB-SubCell"/>
</dbReference>
<evidence type="ECO:0000256" key="8">
    <source>
        <dbReference type="ARBA" id="ARBA00023159"/>
    </source>
</evidence>
<reference evidence="15 16" key="1">
    <citation type="submission" date="2019-07" db="EMBL/GenBank/DDBJ databases">
        <title>WGS assembly of Gossypium tomentosum.</title>
        <authorList>
            <person name="Chen Z.J."/>
            <person name="Sreedasyam A."/>
            <person name="Ando A."/>
            <person name="Song Q."/>
            <person name="De L."/>
            <person name="Hulse-Kemp A."/>
            <person name="Ding M."/>
            <person name="Ye W."/>
            <person name="Kirkbride R."/>
            <person name="Jenkins J."/>
            <person name="Plott C."/>
            <person name="Lovell J."/>
            <person name="Lin Y.-M."/>
            <person name="Vaughn R."/>
            <person name="Liu B."/>
            <person name="Li W."/>
            <person name="Simpson S."/>
            <person name="Scheffler B."/>
            <person name="Saski C."/>
            <person name="Grover C."/>
            <person name="Hu G."/>
            <person name="Conover J."/>
            <person name="Carlson J."/>
            <person name="Shu S."/>
            <person name="Boston L."/>
            <person name="Williams M."/>
            <person name="Peterson D."/>
            <person name="Mcgee K."/>
            <person name="Jones D."/>
            <person name="Wendel J."/>
            <person name="Stelly D."/>
            <person name="Grimwood J."/>
            <person name="Schmutz J."/>
        </authorList>
    </citation>
    <scope>NUCLEOTIDE SEQUENCE [LARGE SCALE GENOMIC DNA]</scope>
    <source>
        <strain evidence="15">7179.01</strain>
    </source>
</reference>
<dbReference type="GO" id="GO:0030154">
    <property type="term" value="P:cell differentiation"/>
    <property type="evidence" value="ECO:0007669"/>
    <property type="project" value="TreeGrafter"/>
</dbReference>
<dbReference type="SUPFAM" id="SSF57716">
    <property type="entry name" value="Glucocorticoid receptor-like (DNA-binding domain)"/>
    <property type="match status" value="1"/>
</dbReference>
<feature type="domain" description="GATA-type" evidence="14">
    <location>
        <begin position="200"/>
        <end position="236"/>
    </location>
</feature>
<comment type="similarity">
    <text evidence="2 11">Belongs to the type IV zinc-finger family. Class A subfamily.</text>
</comment>
<dbReference type="PANTHER" id="PTHR45658:SF18">
    <property type="entry name" value="PROTEIN GAT2"/>
    <property type="match status" value="1"/>
</dbReference>
<feature type="region of interest" description="Disordered" evidence="13">
    <location>
        <begin position="158"/>
        <end position="198"/>
    </location>
</feature>
<evidence type="ECO:0000256" key="12">
    <source>
        <dbReference type="PROSITE-ProRule" id="PRU00094"/>
    </source>
</evidence>
<dbReference type="GO" id="GO:0043565">
    <property type="term" value="F:sequence-specific DNA binding"/>
    <property type="evidence" value="ECO:0007669"/>
    <property type="project" value="InterPro"/>
</dbReference>
<keyword evidence="16" id="KW-1185">Reference proteome</keyword>
<gene>
    <name evidence="15" type="ORF">ES332_A06G109000v1</name>
</gene>
<dbReference type="AlphaFoldDB" id="A0A5D2Q2V1"/>
<dbReference type="PIRSF" id="PIRSF016992">
    <property type="entry name" value="TF_GATA_plant"/>
    <property type="match status" value="1"/>
</dbReference>
<keyword evidence="5" id="KW-0862">Zinc</keyword>
<evidence type="ECO:0000259" key="14">
    <source>
        <dbReference type="PROSITE" id="PS50114"/>
    </source>
</evidence>
<dbReference type="FunFam" id="3.30.50.10:FF:000018">
    <property type="entry name" value="GATA transcription factor"/>
    <property type="match status" value="1"/>
</dbReference>
<dbReference type="InterPro" id="IPR000679">
    <property type="entry name" value="Znf_GATA"/>
</dbReference>
<dbReference type="EMBL" id="CM017615">
    <property type="protein sequence ID" value="TYI22512.1"/>
    <property type="molecule type" value="Genomic_DNA"/>
</dbReference>
<protein>
    <recommendedName>
        <fullName evidence="11">GATA transcription factor</fullName>
    </recommendedName>
</protein>
<evidence type="ECO:0000256" key="11">
    <source>
        <dbReference type="PIRNR" id="PIRNR016992"/>
    </source>
</evidence>
<comment type="subcellular location">
    <subcellularLocation>
        <location evidence="1 11">Nucleus</location>
    </subcellularLocation>
</comment>
<evidence type="ECO:0000256" key="7">
    <source>
        <dbReference type="ARBA" id="ARBA00023125"/>
    </source>
</evidence>
<dbReference type="PROSITE" id="PS00344">
    <property type="entry name" value="GATA_ZN_FINGER_1"/>
    <property type="match status" value="1"/>
</dbReference>
<dbReference type="InterPro" id="IPR013088">
    <property type="entry name" value="Znf_NHR/GATA"/>
</dbReference>
<dbReference type="CDD" id="cd00202">
    <property type="entry name" value="ZnF_GATA"/>
    <property type="match status" value="1"/>
</dbReference>
<evidence type="ECO:0000256" key="10">
    <source>
        <dbReference type="ARBA" id="ARBA00023242"/>
    </source>
</evidence>
<evidence type="ECO:0000256" key="3">
    <source>
        <dbReference type="ARBA" id="ARBA00022723"/>
    </source>
</evidence>
<keyword evidence="7 11" id="KW-0238">DNA-binding</keyword>
<dbReference type="GO" id="GO:0008270">
    <property type="term" value="F:zinc ion binding"/>
    <property type="evidence" value="ECO:0007669"/>
    <property type="project" value="UniProtKB-KW"/>
</dbReference>
<dbReference type="GO" id="GO:0045893">
    <property type="term" value="P:positive regulation of DNA-templated transcription"/>
    <property type="evidence" value="ECO:0007669"/>
    <property type="project" value="InterPro"/>
</dbReference>
<evidence type="ECO:0000256" key="6">
    <source>
        <dbReference type="ARBA" id="ARBA00023015"/>
    </source>
</evidence>
<dbReference type="Gene3D" id="3.30.50.10">
    <property type="entry name" value="Erythroid Transcription Factor GATA-1, subunit A"/>
    <property type="match status" value="1"/>
</dbReference>
<dbReference type="PANTHER" id="PTHR45658">
    <property type="entry name" value="GATA TRANSCRIPTION FACTOR"/>
    <property type="match status" value="1"/>
</dbReference>
<dbReference type="Pfam" id="PF00320">
    <property type="entry name" value="GATA"/>
    <property type="match status" value="1"/>
</dbReference>
<dbReference type="InterPro" id="IPR051140">
    <property type="entry name" value="GATA_TF"/>
</dbReference>
<evidence type="ECO:0000256" key="1">
    <source>
        <dbReference type="ARBA" id="ARBA00004123"/>
    </source>
</evidence>
<accession>A0A5D2Q2V1</accession>
<evidence type="ECO:0000256" key="2">
    <source>
        <dbReference type="ARBA" id="ARBA00005694"/>
    </source>
</evidence>
<keyword evidence="10 11" id="KW-0539">Nucleus</keyword>
<dbReference type="Proteomes" id="UP000322667">
    <property type="component" value="Chromosome A06"/>
</dbReference>
<keyword evidence="8 11" id="KW-0010">Activator</keyword>